<dbReference type="EMBL" id="CP000538">
    <property type="protein sequence ID" value="EAQ73171.1"/>
    <property type="molecule type" value="Genomic_DNA"/>
</dbReference>
<dbReference type="HOGENOM" id="CLU_3267159_0_0_7"/>
<dbReference type="Proteomes" id="UP000000646">
    <property type="component" value="Chromosome"/>
</dbReference>
<dbReference type="KEGG" id="cjj:CJJ81176_0368"/>
<evidence type="ECO:0000313" key="1">
    <source>
        <dbReference type="EMBL" id="EAQ73171.1"/>
    </source>
</evidence>
<name>A0A0H3PEL9_CAMJJ</name>
<dbReference type="RefSeq" id="WP_002854718.1">
    <property type="nucleotide sequence ID" value="NC_008787.1"/>
</dbReference>
<sequence>MFQNIIKYKDFIIFILNLKQNLYLLIKINLDFKNFHKSLNF</sequence>
<organism evidence="1 2">
    <name type="scientific">Campylobacter jejuni subsp. jejuni serotype O:23/36 (strain 81-176)</name>
    <dbReference type="NCBI Taxonomy" id="354242"/>
    <lineage>
        <taxon>Bacteria</taxon>
        <taxon>Pseudomonadati</taxon>
        <taxon>Campylobacterota</taxon>
        <taxon>Epsilonproteobacteria</taxon>
        <taxon>Campylobacterales</taxon>
        <taxon>Campylobacteraceae</taxon>
        <taxon>Campylobacter</taxon>
    </lineage>
</organism>
<proteinExistence type="predicted"/>
<gene>
    <name evidence="1" type="ordered locus">CJJ81176_0368</name>
</gene>
<dbReference type="AlphaFoldDB" id="A0A0H3PEL9"/>
<protein>
    <submittedName>
        <fullName evidence="1">Uncharacterized protein</fullName>
    </submittedName>
</protein>
<evidence type="ECO:0000313" key="2">
    <source>
        <dbReference type="Proteomes" id="UP000000646"/>
    </source>
</evidence>
<accession>A0A0H3PEL9</accession>
<reference evidence="2" key="1">
    <citation type="submission" date="2006-12" db="EMBL/GenBank/DDBJ databases">
        <authorList>
            <person name="Fouts D.E."/>
            <person name="Nelson K.E."/>
            <person name="Sebastian Y."/>
        </authorList>
    </citation>
    <scope>NUCLEOTIDE SEQUENCE [LARGE SCALE GENOMIC DNA]</scope>
    <source>
        <strain evidence="2">81-176</strain>
    </source>
</reference>